<sequence>MGFLSDLNFGGSTSAFGSSTSSFDFGSLANSAVSAGAQGSDGFNTGAAANMALEGAASLIPGGALVKDVLDQLGLQDRIDAVSKYGIGSWGAMTPEKRKQEFHNNVYPWVQKTLQSVNNSNLEQVLNELSVKLTFNMHLYDKLYQNHSNAKSSKIANSWARDEFKKLLNDYPAEIVRQFKNQGVTINVNTIQASPIDYNVIDLGDMDGRILEHDMLKLPVSLKTYSVDFSTVSSSTIKIGEDGKPIVKANSSGSGLLMLGGGILLAVKKGLLKI</sequence>
<reference evidence="2" key="1">
    <citation type="submission" date="2023-07" db="EMBL/GenBank/DDBJ databases">
        <title>Christiangramia sp. SM2212., a novel bacterium of the family Flavobacteriaceae isolated from the sea sediment.</title>
        <authorList>
            <person name="Wang J."/>
            <person name="Zhang X."/>
        </authorList>
    </citation>
    <scope>NUCLEOTIDE SEQUENCE [LARGE SCALE GENOMIC DNA]</scope>
    <source>
        <strain evidence="2">SM2212</strain>
    </source>
</reference>
<organism evidence="1 2">
    <name type="scientific">Christiangramia sediminicola</name>
    <dbReference type="NCBI Taxonomy" id="3073267"/>
    <lineage>
        <taxon>Bacteria</taxon>
        <taxon>Pseudomonadati</taxon>
        <taxon>Bacteroidota</taxon>
        <taxon>Flavobacteriia</taxon>
        <taxon>Flavobacteriales</taxon>
        <taxon>Flavobacteriaceae</taxon>
        <taxon>Christiangramia</taxon>
    </lineage>
</organism>
<name>A0ABU1EQG0_9FLAO</name>
<comment type="caution">
    <text evidence="1">The sequence shown here is derived from an EMBL/GenBank/DDBJ whole genome shotgun (WGS) entry which is preliminary data.</text>
</comment>
<gene>
    <name evidence="1" type="ORF">RE431_06350</name>
</gene>
<proteinExistence type="predicted"/>
<dbReference type="EMBL" id="JAVJIU010000002">
    <property type="protein sequence ID" value="MDR5590252.1"/>
    <property type="molecule type" value="Genomic_DNA"/>
</dbReference>
<protein>
    <submittedName>
        <fullName evidence="1">Uncharacterized protein</fullName>
    </submittedName>
</protein>
<accession>A0ABU1EQG0</accession>
<evidence type="ECO:0000313" key="2">
    <source>
        <dbReference type="Proteomes" id="UP001257234"/>
    </source>
</evidence>
<evidence type="ECO:0000313" key="1">
    <source>
        <dbReference type="EMBL" id="MDR5590252.1"/>
    </source>
</evidence>
<dbReference type="Proteomes" id="UP001257234">
    <property type="component" value="Unassembled WGS sequence"/>
</dbReference>
<dbReference type="RefSeq" id="WP_309561126.1">
    <property type="nucleotide sequence ID" value="NZ_JAVJIU010000002.1"/>
</dbReference>
<keyword evidence="2" id="KW-1185">Reference proteome</keyword>